<evidence type="ECO:0000313" key="1">
    <source>
        <dbReference type="EMBL" id="KAA6372605.1"/>
    </source>
</evidence>
<name>A0A5J4US14_9EUKA</name>
<organism evidence="1 2">
    <name type="scientific">Streblomastix strix</name>
    <dbReference type="NCBI Taxonomy" id="222440"/>
    <lineage>
        <taxon>Eukaryota</taxon>
        <taxon>Metamonada</taxon>
        <taxon>Preaxostyla</taxon>
        <taxon>Oxymonadida</taxon>
        <taxon>Streblomastigidae</taxon>
        <taxon>Streblomastix</taxon>
    </lineage>
</organism>
<reference evidence="1 2" key="1">
    <citation type="submission" date="2019-03" db="EMBL/GenBank/DDBJ databases">
        <title>Single cell metagenomics reveals metabolic interactions within the superorganism composed of flagellate Streblomastix strix and complex community of Bacteroidetes bacteria on its surface.</title>
        <authorList>
            <person name="Treitli S.C."/>
            <person name="Kolisko M."/>
            <person name="Husnik F."/>
            <person name="Keeling P."/>
            <person name="Hampl V."/>
        </authorList>
    </citation>
    <scope>NUCLEOTIDE SEQUENCE [LARGE SCALE GENOMIC DNA]</scope>
    <source>
        <strain evidence="1">ST1C</strain>
    </source>
</reference>
<dbReference type="AlphaFoldDB" id="A0A5J4US14"/>
<protein>
    <submittedName>
        <fullName evidence="1">Uncharacterized protein</fullName>
    </submittedName>
</protein>
<sequence>MGEVGPSPPVRTYLKLSLYRSISQHSCIHLMTNGYCDDILLSTETEQLFLELLIIQQCVQRVHPVPAAHLAISKQRGEARFSY</sequence>
<proteinExistence type="predicted"/>
<dbReference type="EMBL" id="SNRW01013456">
    <property type="protein sequence ID" value="KAA6372605.1"/>
    <property type="molecule type" value="Genomic_DNA"/>
</dbReference>
<gene>
    <name evidence="1" type="ORF">EZS28_031868</name>
</gene>
<comment type="caution">
    <text evidence="1">The sequence shown here is derived from an EMBL/GenBank/DDBJ whole genome shotgun (WGS) entry which is preliminary data.</text>
</comment>
<dbReference type="Proteomes" id="UP000324800">
    <property type="component" value="Unassembled WGS sequence"/>
</dbReference>
<accession>A0A5J4US14</accession>
<evidence type="ECO:0000313" key="2">
    <source>
        <dbReference type="Proteomes" id="UP000324800"/>
    </source>
</evidence>